<keyword evidence="13" id="KW-1185">Reference proteome</keyword>
<dbReference type="Pfam" id="PF02110">
    <property type="entry name" value="HK"/>
    <property type="match status" value="1"/>
</dbReference>
<reference evidence="12 13" key="1">
    <citation type="submission" date="2016-04" db="EMBL/GenBank/DDBJ databases">
        <title>Comparative Genomics and Epigenetics of Sporosarcina ureae.</title>
        <authorList>
            <person name="Oliver A.S."/>
            <person name="Cooper K.K."/>
        </authorList>
    </citation>
    <scope>NUCLEOTIDE SEQUENCE [LARGE SCALE GENOMIC DNA]</scope>
    <source>
        <strain evidence="12 13">S204</strain>
    </source>
</reference>
<evidence type="ECO:0000256" key="9">
    <source>
        <dbReference type="ARBA" id="ARBA00022842"/>
    </source>
</evidence>
<name>A0ABN4YRM0_SPOUR</name>
<accession>A0ABN4YRM0</accession>
<dbReference type="PRINTS" id="PR01099">
    <property type="entry name" value="HYETHTZKNASE"/>
</dbReference>
<keyword evidence="9 11" id="KW-0460">Magnesium</keyword>
<comment type="catalytic activity">
    <reaction evidence="1 11">
        <text>5-(2-hydroxyethyl)-4-methylthiazole + ATP = 4-methyl-5-(2-phosphooxyethyl)-thiazole + ADP + H(+)</text>
        <dbReference type="Rhea" id="RHEA:24212"/>
        <dbReference type="ChEBI" id="CHEBI:15378"/>
        <dbReference type="ChEBI" id="CHEBI:17957"/>
        <dbReference type="ChEBI" id="CHEBI:30616"/>
        <dbReference type="ChEBI" id="CHEBI:58296"/>
        <dbReference type="ChEBI" id="CHEBI:456216"/>
        <dbReference type="EC" id="2.7.1.50"/>
    </reaction>
</comment>
<organism evidence="12 13">
    <name type="scientific">Sporosarcina ureae</name>
    <dbReference type="NCBI Taxonomy" id="1571"/>
    <lineage>
        <taxon>Bacteria</taxon>
        <taxon>Bacillati</taxon>
        <taxon>Bacillota</taxon>
        <taxon>Bacilli</taxon>
        <taxon>Bacillales</taxon>
        <taxon>Caryophanaceae</taxon>
        <taxon>Sporosarcina</taxon>
    </lineage>
</organism>
<keyword evidence="5 11" id="KW-0479">Metal-binding</keyword>
<dbReference type="NCBIfam" id="NF006830">
    <property type="entry name" value="PRK09355.1"/>
    <property type="match status" value="1"/>
</dbReference>
<dbReference type="SUPFAM" id="SSF53613">
    <property type="entry name" value="Ribokinase-like"/>
    <property type="match status" value="1"/>
</dbReference>
<evidence type="ECO:0000313" key="12">
    <source>
        <dbReference type="EMBL" id="ARF14470.1"/>
    </source>
</evidence>
<feature type="binding site" evidence="11">
    <location>
        <position position="39"/>
    </location>
    <ligand>
        <name>substrate</name>
    </ligand>
</feature>
<evidence type="ECO:0000256" key="4">
    <source>
        <dbReference type="ARBA" id="ARBA00022679"/>
    </source>
</evidence>
<keyword evidence="10 11" id="KW-0784">Thiamine biosynthesis</keyword>
<dbReference type="Proteomes" id="UP000192486">
    <property type="component" value="Chromosome"/>
</dbReference>
<evidence type="ECO:0000256" key="6">
    <source>
        <dbReference type="ARBA" id="ARBA00022741"/>
    </source>
</evidence>
<evidence type="ECO:0000256" key="2">
    <source>
        <dbReference type="ARBA" id="ARBA00001946"/>
    </source>
</evidence>
<dbReference type="CDD" id="cd01170">
    <property type="entry name" value="THZ_kinase"/>
    <property type="match status" value="1"/>
</dbReference>
<evidence type="ECO:0000313" key="13">
    <source>
        <dbReference type="Proteomes" id="UP000192486"/>
    </source>
</evidence>
<evidence type="ECO:0000256" key="10">
    <source>
        <dbReference type="ARBA" id="ARBA00022977"/>
    </source>
</evidence>
<comment type="similarity">
    <text evidence="11">Belongs to the Thz kinase family.</text>
</comment>
<protein>
    <recommendedName>
        <fullName evidence="11">Hydroxyethylthiazole kinase</fullName>
        <ecNumber evidence="11">2.7.1.50</ecNumber>
    </recommendedName>
    <alternativeName>
        <fullName evidence="11">4-methyl-5-beta-hydroxyethylthiazole kinase</fullName>
        <shortName evidence="11">TH kinase</shortName>
        <shortName evidence="11">Thz kinase</shortName>
    </alternativeName>
</protein>
<comment type="function">
    <text evidence="11">Catalyzes the phosphorylation of the hydroxyl group of 4-methyl-5-beta-hydroxyethylthiazole (THZ).</text>
</comment>
<evidence type="ECO:0000256" key="7">
    <source>
        <dbReference type="ARBA" id="ARBA00022777"/>
    </source>
</evidence>
<sequence>MQLIQQLRQRQPLVHCITNFVVANFQANGLLALGASPVMADAVEEAEDIARIADCSILNIGTLKQQTVDAMILAGNSARATGKPVVLDPVGAGATPFRKASVLKVLDEVDITLIRCNTGELAAIADIPWAAKGVDAGEGSADIEDIAKKTARKYNCLVAVSGEVDIVTDGHSTLSITGGHPMMTTITGMGCLLSSVTGAFLAVGMERPLEAAADALSFYKRAGEQTAKTSSGPGDFAVNFLNTLHTLDRESKTFLA</sequence>
<evidence type="ECO:0000256" key="5">
    <source>
        <dbReference type="ARBA" id="ARBA00022723"/>
    </source>
</evidence>
<feature type="binding site" evidence="11">
    <location>
        <position position="161"/>
    </location>
    <ligand>
        <name>ATP</name>
        <dbReference type="ChEBI" id="CHEBI:30616"/>
    </ligand>
</feature>
<proteinExistence type="inferred from homology"/>
<comment type="cofactor">
    <cofactor evidence="2 11">
        <name>Mg(2+)</name>
        <dbReference type="ChEBI" id="CHEBI:18420"/>
    </cofactor>
</comment>
<feature type="binding site" evidence="11">
    <location>
        <position position="188"/>
    </location>
    <ligand>
        <name>substrate</name>
    </ligand>
</feature>
<evidence type="ECO:0000256" key="8">
    <source>
        <dbReference type="ARBA" id="ARBA00022840"/>
    </source>
</evidence>
<dbReference type="NCBIfam" id="TIGR00694">
    <property type="entry name" value="thiM"/>
    <property type="match status" value="1"/>
</dbReference>
<dbReference type="EMBL" id="CP015108">
    <property type="protein sequence ID" value="ARF14470.1"/>
    <property type="molecule type" value="Genomic_DNA"/>
</dbReference>
<dbReference type="HAMAP" id="MF_00228">
    <property type="entry name" value="Thz_kinase"/>
    <property type="match status" value="1"/>
</dbReference>
<gene>
    <name evidence="11" type="primary">thiM</name>
    <name evidence="12" type="ORF">SporoS204_10130</name>
</gene>
<evidence type="ECO:0000256" key="11">
    <source>
        <dbReference type="HAMAP-Rule" id="MF_00228"/>
    </source>
</evidence>
<dbReference type="Gene3D" id="3.40.1190.20">
    <property type="match status" value="1"/>
</dbReference>
<feature type="binding site" evidence="11">
    <location>
        <position position="115"/>
    </location>
    <ligand>
        <name>ATP</name>
        <dbReference type="ChEBI" id="CHEBI:30616"/>
    </ligand>
</feature>
<dbReference type="EC" id="2.7.1.50" evidence="11"/>
<evidence type="ECO:0000256" key="1">
    <source>
        <dbReference type="ARBA" id="ARBA00001771"/>
    </source>
</evidence>
<dbReference type="GO" id="GO:0016301">
    <property type="term" value="F:kinase activity"/>
    <property type="evidence" value="ECO:0007669"/>
    <property type="project" value="UniProtKB-KW"/>
</dbReference>
<dbReference type="RefSeq" id="WP_029053319.1">
    <property type="nucleotide sequence ID" value="NZ_CP015108.1"/>
</dbReference>
<dbReference type="PIRSF" id="PIRSF000513">
    <property type="entry name" value="Thz_kinase"/>
    <property type="match status" value="1"/>
</dbReference>
<keyword evidence="7 11" id="KW-0418">Kinase</keyword>
<comment type="pathway">
    <text evidence="3 11">Cofactor biosynthesis; thiamine diphosphate biosynthesis; 4-methyl-5-(2-phosphoethyl)-thiazole from 5-(2-hydroxyethyl)-4-methylthiazole: step 1/1.</text>
</comment>
<evidence type="ECO:0000256" key="3">
    <source>
        <dbReference type="ARBA" id="ARBA00004868"/>
    </source>
</evidence>
<keyword evidence="8 11" id="KW-0067">ATP-binding</keyword>
<keyword evidence="4 11" id="KW-0808">Transferase</keyword>
<dbReference type="InterPro" id="IPR000417">
    <property type="entry name" value="Hyethyz_kinase"/>
</dbReference>
<keyword evidence="6 11" id="KW-0547">Nucleotide-binding</keyword>
<dbReference type="InterPro" id="IPR029056">
    <property type="entry name" value="Ribokinase-like"/>
</dbReference>